<protein>
    <submittedName>
        <fullName evidence="4">Internalin-like protein</fullName>
    </submittedName>
</protein>
<dbReference type="PANTHER" id="PTHR47566">
    <property type="match status" value="1"/>
</dbReference>
<name>A0A430FPJ7_9BIFI</name>
<dbReference type="SUPFAM" id="SSF52058">
    <property type="entry name" value="L domain-like"/>
    <property type="match status" value="1"/>
</dbReference>
<evidence type="ECO:0000256" key="1">
    <source>
        <dbReference type="ARBA" id="ARBA00022614"/>
    </source>
</evidence>
<evidence type="ECO:0000313" key="4">
    <source>
        <dbReference type="EMBL" id="RSX54724.1"/>
    </source>
</evidence>
<dbReference type="Pfam" id="PF13516">
    <property type="entry name" value="LRR_6"/>
    <property type="match status" value="1"/>
</dbReference>
<sequence>MKWNKAAITWTVALAAAIMPFGAGNAVADTGAYRPNEDIVIDSHSFPDPAFREYIATHWDTDKDGILSWQERLDAKELRHTPSFGIEQIKDLSGIEYFPNVETIAIRGNKFYRDDAWIRDDGRFDISQLHHVKNLDVAYTGLFELHLQSASQLQSLHDEGNNLQSIDLSQNAQLTSVNLSNNHLTSLTLPNQSQLQELNAANNAIEQLELSPSSTMREISIQNNKVSSLDVTSLPQLERLNVTNNALTSLSVSKNPRLQMLSAGGNQLATLDVSNNTDLETLDLTENQLAAVDLSHNAALTYVSLANNQLATLDLTNNTLLQNVYLSNNQLTGLDLSKNTNLERLIAEHNRIGKDDIRVKWDISANTKLKELNVADNGLWGVDLSTLTNLTQVNISNNHLDKVGIEHLTNLQSLDLRYNRFRYLNLPYQGSDGRGMRELRIANNPLLAVDIAAIPERYDFGGWEDEGRFYPAGDLTINLSTEAKGIDLDKIHDVQGARLKGRYLTAICAPSKASYEYDMGAGMKWHASIRYLGG</sequence>
<dbReference type="InterPro" id="IPR052574">
    <property type="entry name" value="CDIRP"/>
</dbReference>
<evidence type="ECO:0000256" key="3">
    <source>
        <dbReference type="SAM" id="SignalP"/>
    </source>
</evidence>
<dbReference type="AlphaFoldDB" id="A0A430FPJ7"/>
<organism evidence="4 5">
    <name type="scientific">Bifidobacterium dolichotidis</name>
    <dbReference type="NCBI Taxonomy" id="2306976"/>
    <lineage>
        <taxon>Bacteria</taxon>
        <taxon>Bacillati</taxon>
        <taxon>Actinomycetota</taxon>
        <taxon>Actinomycetes</taxon>
        <taxon>Bifidobacteriales</taxon>
        <taxon>Bifidobacteriaceae</taxon>
        <taxon>Bifidobacterium</taxon>
    </lineage>
</organism>
<dbReference type="Proteomes" id="UP000287609">
    <property type="component" value="Unassembled WGS sequence"/>
</dbReference>
<dbReference type="RefSeq" id="WP_125963430.1">
    <property type="nucleotide sequence ID" value="NZ_QXGM01000002.1"/>
</dbReference>
<comment type="caution">
    <text evidence="4">The sequence shown here is derived from an EMBL/GenBank/DDBJ whole genome shotgun (WGS) entry which is preliminary data.</text>
</comment>
<dbReference type="EMBL" id="QXGM01000002">
    <property type="protein sequence ID" value="RSX54724.1"/>
    <property type="molecule type" value="Genomic_DNA"/>
</dbReference>
<keyword evidence="2" id="KW-0677">Repeat</keyword>
<keyword evidence="1" id="KW-0433">Leucine-rich repeat</keyword>
<evidence type="ECO:0000313" key="5">
    <source>
        <dbReference type="Proteomes" id="UP000287609"/>
    </source>
</evidence>
<dbReference type="PANTHER" id="PTHR47566:SF1">
    <property type="entry name" value="PROTEIN NUD1"/>
    <property type="match status" value="1"/>
</dbReference>
<dbReference type="Gene3D" id="3.80.10.10">
    <property type="entry name" value="Ribonuclease Inhibitor"/>
    <property type="match status" value="2"/>
</dbReference>
<proteinExistence type="predicted"/>
<evidence type="ECO:0000256" key="2">
    <source>
        <dbReference type="ARBA" id="ARBA00022737"/>
    </source>
</evidence>
<dbReference type="OrthoDB" id="4990251at2"/>
<dbReference type="InterPro" id="IPR001611">
    <property type="entry name" value="Leu-rich_rpt"/>
</dbReference>
<dbReference type="GO" id="GO:0035591">
    <property type="term" value="F:signaling adaptor activity"/>
    <property type="evidence" value="ECO:0007669"/>
    <property type="project" value="TreeGrafter"/>
</dbReference>
<reference evidence="4 5" key="1">
    <citation type="submission" date="2018-09" db="EMBL/GenBank/DDBJ databases">
        <title>Characterization of the phylogenetic diversity of five novel species belonging to the genus Bifidobacterium.</title>
        <authorList>
            <person name="Lugli G.A."/>
            <person name="Duranti S."/>
            <person name="Milani C."/>
        </authorList>
    </citation>
    <scope>NUCLEOTIDE SEQUENCE [LARGE SCALE GENOMIC DNA]</scope>
    <source>
        <strain evidence="4 5">2036B</strain>
    </source>
</reference>
<dbReference type="SUPFAM" id="SSF52075">
    <property type="entry name" value="Outer arm dynein light chain 1"/>
    <property type="match status" value="1"/>
</dbReference>
<keyword evidence="5" id="KW-1185">Reference proteome</keyword>
<keyword evidence="3" id="KW-0732">Signal</keyword>
<feature type="signal peptide" evidence="3">
    <location>
        <begin position="1"/>
        <end position="28"/>
    </location>
</feature>
<feature type="chain" id="PRO_5019380948" evidence="3">
    <location>
        <begin position="29"/>
        <end position="534"/>
    </location>
</feature>
<accession>A0A430FPJ7</accession>
<gene>
    <name evidence="4" type="ORF">D2E26_0778</name>
</gene>
<dbReference type="InterPro" id="IPR032675">
    <property type="entry name" value="LRR_dom_sf"/>
</dbReference>